<proteinExistence type="predicted"/>
<gene>
    <name evidence="1" type="ORF">A3B86_03080</name>
</gene>
<dbReference type="EMBL" id="MGJN01000014">
    <property type="protein sequence ID" value="OGN06854.1"/>
    <property type="molecule type" value="Genomic_DNA"/>
</dbReference>
<comment type="caution">
    <text evidence="1">The sequence shown here is derived from an EMBL/GenBank/DDBJ whole genome shotgun (WGS) entry which is preliminary data.</text>
</comment>
<organism evidence="1 2">
    <name type="scientific">Candidatus Yanofskybacteria bacterium RIFCSPHIGHO2_02_FULL_38_22b</name>
    <dbReference type="NCBI Taxonomy" id="1802673"/>
    <lineage>
        <taxon>Bacteria</taxon>
        <taxon>Candidatus Yanofskyibacteriota</taxon>
    </lineage>
</organism>
<accession>A0A1F8F138</accession>
<dbReference type="AlphaFoldDB" id="A0A1F8F138"/>
<sequence length="79" mass="9011">MKKETPPLVVAPSPAETVPPQERDFLILAIKRKLEEATKDLWELSTVTEDGRDELVADIKILESSVSQLKEKWLKRRLG</sequence>
<name>A0A1F8F138_9BACT</name>
<dbReference type="Proteomes" id="UP000176834">
    <property type="component" value="Unassembled WGS sequence"/>
</dbReference>
<reference evidence="1 2" key="1">
    <citation type="journal article" date="2016" name="Nat. Commun.">
        <title>Thousands of microbial genomes shed light on interconnected biogeochemical processes in an aquifer system.</title>
        <authorList>
            <person name="Anantharaman K."/>
            <person name="Brown C.T."/>
            <person name="Hug L.A."/>
            <person name="Sharon I."/>
            <person name="Castelle C.J."/>
            <person name="Probst A.J."/>
            <person name="Thomas B.C."/>
            <person name="Singh A."/>
            <person name="Wilkins M.J."/>
            <person name="Karaoz U."/>
            <person name="Brodie E.L."/>
            <person name="Williams K.H."/>
            <person name="Hubbard S.S."/>
            <person name="Banfield J.F."/>
        </authorList>
    </citation>
    <scope>NUCLEOTIDE SEQUENCE [LARGE SCALE GENOMIC DNA]</scope>
</reference>
<evidence type="ECO:0000313" key="1">
    <source>
        <dbReference type="EMBL" id="OGN06854.1"/>
    </source>
</evidence>
<evidence type="ECO:0000313" key="2">
    <source>
        <dbReference type="Proteomes" id="UP000176834"/>
    </source>
</evidence>
<protein>
    <submittedName>
        <fullName evidence="1">Uncharacterized protein</fullName>
    </submittedName>
</protein>